<evidence type="ECO:0000256" key="1">
    <source>
        <dbReference type="ARBA" id="ARBA00022723"/>
    </source>
</evidence>
<dbReference type="Proteomes" id="UP001152888">
    <property type="component" value="Unassembled WGS sequence"/>
</dbReference>
<sequence length="102" mass="11760">MVNNTEYPNLAFFYILRGIPGTIYVYPGSKYPKIICEGHDYGIHIKYASRTTWRCTSYSKCKCPAKLVTKQGIVEIHGEHNHENLMQIPKNIKAQKVTIVRM</sequence>
<protein>
    <recommendedName>
        <fullName evidence="4">FLYWCH-type domain-containing protein</fullName>
    </recommendedName>
</protein>
<evidence type="ECO:0000256" key="2">
    <source>
        <dbReference type="ARBA" id="ARBA00022771"/>
    </source>
</evidence>
<reference evidence="5" key="1">
    <citation type="submission" date="2022-03" db="EMBL/GenBank/DDBJ databases">
        <authorList>
            <person name="Sayadi A."/>
        </authorList>
    </citation>
    <scope>NUCLEOTIDE SEQUENCE</scope>
</reference>
<keyword evidence="2" id="KW-0863">Zinc-finger</keyword>
<dbReference type="Gene3D" id="2.20.25.240">
    <property type="match status" value="1"/>
</dbReference>
<proteinExistence type="predicted"/>
<dbReference type="AlphaFoldDB" id="A0A9P0LUI4"/>
<name>A0A9P0LUI4_ACAOB</name>
<evidence type="ECO:0000256" key="3">
    <source>
        <dbReference type="ARBA" id="ARBA00022833"/>
    </source>
</evidence>
<keyword evidence="6" id="KW-1185">Reference proteome</keyword>
<evidence type="ECO:0000313" key="5">
    <source>
        <dbReference type="EMBL" id="CAH1999178.1"/>
    </source>
</evidence>
<organism evidence="5 6">
    <name type="scientific">Acanthoscelides obtectus</name>
    <name type="common">Bean weevil</name>
    <name type="synonym">Bruchus obtectus</name>
    <dbReference type="NCBI Taxonomy" id="200917"/>
    <lineage>
        <taxon>Eukaryota</taxon>
        <taxon>Metazoa</taxon>
        <taxon>Ecdysozoa</taxon>
        <taxon>Arthropoda</taxon>
        <taxon>Hexapoda</taxon>
        <taxon>Insecta</taxon>
        <taxon>Pterygota</taxon>
        <taxon>Neoptera</taxon>
        <taxon>Endopterygota</taxon>
        <taxon>Coleoptera</taxon>
        <taxon>Polyphaga</taxon>
        <taxon>Cucujiformia</taxon>
        <taxon>Chrysomeloidea</taxon>
        <taxon>Chrysomelidae</taxon>
        <taxon>Bruchinae</taxon>
        <taxon>Bruchini</taxon>
        <taxon>Acanthoscelides</taxon>
    </lineage>
</organism>
<evidence type="ECO:0000313" key="6">
    <source>
        <dbReference type="Proteomes" id="UP001152888"/>
    </source>
</evidence>
<comment type="caution">
    <text evidence="5">The sequence shown here is derived from an EMBL/GenBank/DDBJ whole genome shotgun (WGS) entry which is preliminary data.</text>
</comment>
<feature type="domain" description="FLYWCH-type" evidence="4">
    <location>
        <begin position="30"/>
        <end position="82"/>
    </location>
</feature>
<dbReference type="GO" id="GO:0008270">
    <property type="term" value="F:zinc ion binding"/>
    <property type="evidence" value="ECO:0007669"/>
    <property type="project" value="UniProtKB-KW"/>
</dbReference>
<gene>
    <name evidence="5" type="ORF">ACAOBT_LOCUS24830</name>
</gene>
<dbReference type="Pfam" id="PF04500">
    <property type="entry name" value="FLYWCH"/>
    <property type="match status" value="1"/>
</dbReference>
<dbReference type="OrthoDB" id="6725180at2759"/>
<keyword evidence="1" id="KW-0479">Metal-binding</keyword>
<evidence type="ECO:0000259" key="4">
    <source>
        <dbReference type="Pfam" id="PF04500"/>
    </source>
</evidence>
<dbReference type="InterPro" id="IPR007588">
    <property type="entry name" value="Znf_FLYWCH"/>
</dbReference>
<accession>A0A9P0LUI4</accession>
<keyword evidence="3" id="KW-0862">Zinc</keyword>
<dbReference type="EMBL" id="CAKOFQ010007356">
    <property type="protein sequence ID" value="CAH1999178.1"/>
    <property type="molecule type" value="Genomic_DNA"/>
</dbReference>